<dbReference type="GeneID" id="85322775"/>
<proteinExistence type="predicted"/>
<evidence type="ECO:0000313" key="1">
    <source>
        <dbReference type="EMBL" id="KAK0728176.1"/>
    </source>
</evidence>
<sequence length="123" mass="13317">MSPRVFILCASHAEAVEHVLTGELVGEVDIVSQVDYTAAGRGAGTLSSEAFADGRLRYPGQSRAQPEGRCYCCVNHWTSAGQKYANNLGKVLAYGTVYDICDANVEDLGEDEQLARASRLFTR</sequence>
<dbReference type="Proteomes" id="UP001172101">
    <property type="component" value="Unassembled WGS sequence"/>
</dbReference>
<comment type="caution">
    <text evidence="1">The sequence shown here is derived from an EMBL/GenBank/DDBJ whole genome shotgun (WGS) entry which is preliminary data.</text>
</comment>
<organism evidence="1 2">
    <name type="scientific">Lasiosphaeria miniovina</name>
    <dbReference type="NCBI Taxonomy" id="1954250"/>
    <lineage>
        <taxon>Eukaryota</taxon>
        <taxon>Fungi</taxon>
        <taxon>Dikarya</taxon>
        <taxon>Ascomycota</taxon>
        <taxon>Pezizomycotina</taxon>
        <taxon>Sordariomycetes</taxon>
        <taxon>Sordariomycetidae</taxon>
        <taxon>Sordariales</taxon>
        <taxon>Lasiosphaeriaceae</taxon>
        <taxon>Lasiosphaeria</taxon>
    </lineage>
</organism>
<gene>
    <name evidence="1" type="ORF">B0T26DRAFT_672755</name>
</gene>
<reference evidence="1" key="1">
    <citation type="submission" date="2023-06" db="EMBL/GenBank/DDBJ databases">
        <title>Genome-scale phylogeny and comparative genomics of the fungal order Sordariales.</title>
        <authorList>
            <consortium name="Lawrence Berkeley National Laboratory"/>
            <person name="Hensen N."/>
            <person name="Bonometti L."/>
            <person name="Westerberg I."/>
            <person name="Brannstrom I.O."/>
            <person name="Guillou S."/>
            <person name="Cros-Aarteil S."/>
            <person name="Calhoun S."/>
            <person name="Haridas S."/>
            <person name="Kuo A."/>
            <person name="Mondo S."/>
            <person name="Pangilinan J."/>
            <person name="Riley R."/>
            <person name="LaButti K."/>
            <person name="Andreopoulos B."/>
            <person name="Lipzen A."/>
            <person name="Chen C."/>
            <person name="Yanf M."/>
            <person name="Daum C."/>
            <person name="Ng V."/>
            <person name="Clum A."/>
            <person name="Steindorff A."/>
            <person name="Ohm R."/>
            <person name="Martin F."/>
            <person name="Silar P."/>
            <person name="Natvig D."/>
            <person name="Lalanne C."/>
            <person name="Gautier V."/>
            <person name="Ament-velasquez S.L."/>
            <person name="Kruys A."/>
            <person name="Hutchinson M.I."/>
            <person name="Powell A.J."/>
            <person name="Barry K."/>
            <person name="Miller A.N."/>
            <person name="Grigoriev I.V."/>
            <person name="Debuchy R."/>
            <person name="Gladieux P."/>
            <person name="Thoren M.H."/>
            <person name="Johannesson H."/>
        </authorList>
    </citation>
    <scope>NUCLEOTIDE SEQUENCE</scope>
    <source>
        <strain evidence="1">SMH2392-1A</strain>
    </source>
</reference>
<dbReference type="AlphaFoldDB" id="A0AA40B5P3"/>
<name>A0AA40B5P3_9PEZI</name>
<dbReference type="EMBL" id="JAUIRO010000002">
    <property type="protein sequence ID" value="KAK0728176.1"/>
    <property type="molecule type" value="Genomic_DNA"/>
</dbReference>
<protein>
    <submittedName>
        <fullName evidence="1">Uncharacterized protein</fullName>
    </submittedName>
</protein>
<dbReference type="RefSeq" id="XP_060301031.1">
    <property type="nucleotide sequence ID" value="XM_060439505.1"/>
</dbReference>
<accession>A0AA40B5P3</accession>
<keyword evidence="2" id="KW-1185">Reference proteome</keyword>
<evidence type="ECO:0000313" key="2">
    <source>
        <dbReference type="Proteomes" id="UP001172101"/>
    </source>
</evidence>